<dbReference type="InterPro" id="IPR005198">
    <property type="entry name" value="Glyco_hydro_76"/>
</dbReference>
<dbReference type="FunFam" id="1.50.10.20:FF:000006">
    <property type="entry name" value="Mannan endo-1,6-alpha-mannosidase"/>
    <property type="match status" value="1"/>
</dbReference>
<evidence type="ECO:0000256" key="3">
    <source>
        <dbReference type="ARBA" id="ARBA00009699"/>
    </source>
</evidence>
<proteinExistence type="inferred from homology"/>
<dbReference type="EC" id="3.2.1.101" evidence="4 10"/>
<reference evidence="12" key="1">
    <citation type="journal article" date="2021" name="Nat. Commun.">
        <title>Genetic determinants of endophytism in the Arabidopsis root mycobiome.</title>
        <authorList>
            <person name="Mesny F."/>
            <person name="Miyauchi S."/>
            <person name="Thiergart T."/>
            <person name="Pickel B."/>
            <person name="Atanasova L."/>
            <person name="Karlsson M."/>
            <person name="Huettel B."/>
            <person name="Barry K.W."/>
            <person name="Haridas S."/>
            <person name="Chen C."/>
            <person name="Bauer D."/>
            <person name="Andreopoulos W."/>
            <person name="Pangilinan J."/>
            <person name="LaButti K."/>
            <person name="Riley R."/>
            <person name="Lipzen A."/>
            <person name="Clum A."/>
            <person name="Drula E."/>
            <person name="Henrissat B."/>
            <person name="Kohler A."/>
            <person name="Grigoriev I.V."/>
            <person name="Martin F.M."/>
            <person name="Hacquard S."/>
        </authorList>
    </citation>
    <scope>NUCLEOTIDE SEQUENCE</scope>
    <source>
        <strain evidence="12">MPI-CAGE-CH-0235</strain>
    </source>
</reference>
<dbReference type="Proteomes" id="UP000813444">
    <property type="component" value="Unassembled WGS sequence"/>
</dbReference>
<dbReference type="GO" id="GO:0008496">
    <property type="term" value="F:mannan endo-1,6-alpha-mannosidase activity"/>
    <property type="evidence" value="ECO:0007669"/>
    <property type="project" value="UniProtKB-UniRule"/>
</dbReference>
<comment type="subcellular location">
    <subcellularLocation>
        <location evidence="2">Endomembrane system</location>
    </subcellularLocation>
</comment>
<evidence type="ECO:0000256" key="8">
    <source>
        <dbReference type="ARBA" id="ARBA00023180"/>
    </source>
</evidence>
<name>A0A8K0T105_9HYPO</name>
<evidence type="ECO:0000256" key="9">
    <source>
        <dbReference type="ARBA" id="ARBA00023295"/>
    </source>
</evidence>
<feature type="region of interest" description="Disordered" evidence="11">
    <location>
        <begin position="412"/>
        <end position="435"/>
    </location>
</feature>
<dbReference type="GO" id="GO:0012505">
    <property type="term" value="C:endomembrane system"/>
    <property type="evidence" value="ECO:0007669"/>
    <property type="project" value="UniProtKB-SubCell"/>
</dbReference>
<evidence type="ECO:0000256" key="1">
    <source>
        <dbReference type="ARBA" id="ARBA00001452"/>
    </source>
</evidence>
<dbReference type="EMBL" id="JAGPNK010000001">
    <property type="protein sequence ID" value="KAH7328101.1"/>
    <property type="molecule type" value="Genomic_DNA"/>
</dbReference>
<dbReference type="SUPFAM" id="SSF48208">
    <property type="entry name" value="Six-hairpin glycosidases"/>
    <property type="match status" value="1"/>
</dbReference>
<dbReference type="InterPro" id="IPR014480">
    <property type="entry name" value="Mannan-1_6-alpha_mannosidase"/>
</dbReference>
<evidence type="ECO:0000256" key="6">
    <source>
        <dbReference type="ARBA" id="ARBA00022801"/>
    </source>
</evidence>
<dbReference type="AlphaFoldDB" id="A0A8K0T105"/>
<comment type="catalytic activity">
    <reaction evidence="1 10">
        <text>Random hydrolysis of (1-&gt;6)-alpha-D-mannosidic linkages in unbranched (1-&gt;6)-mannans.</text>
        <dbReference type="EC" id="3.2.1.101"/>
    </reaction>
</comment>
<evidence type="ECO:0000256" key="10">
    <source>
        <dbReference type="PIRNR" id="PIRNR016302"/>
    </source>
</evidence>
<evidence type="ECO:0000256" key="7">
    <source>
        <dbReference type="ARBA" id="ARBA00023136"/>
    </source>
</evidence>
<dbReference type="PANTHER" id="PTHR12145">
    <property type="entry name" value="MANNAN ENDO-1,6-ALPHA-MANNOSIDASE DCW1"/>
    <property type="match status" value="1"/>
</dbReference>
<dbReference type="PIRSF" id="PIRSF016302">
    <property type="entry name" value="Man_a_manosd"/>
    <property type="match status" value="1"/>
</dbReference>
<evidence type="ECO:0000256" key="5">
    <source>
        <dbReference type="ARBA" id="ARBA00022729"/>
    </source>
</evidence>
<evidence type="ECO:0000313" key="13">
    <source>
        <dbReference type="Proteomes" id="UP000813444"/>
    </source>
</evidence>
<dbReference type="Gene3D" id="1.50.10.20">
    <property type="match status" value="1"/>
</dbReference>
<comment type="similarity">
    <text evidence="3 10">Belongs to the glycosyl hydrolase 76 family.</text>
</comment>
<sequence length="435" mass="47440">MKFMKSVNAAAAVGAIAAPKDLDIGSPDSIRRVSSTIAHGAMTYYNGNVSSDPVQVGDLQDPYYWWVAGSLWGTMLDYYHYTGDATYNDVVIQGLLAPSNTGPGFDYMPPEHASEEGNDDLFFWGSAVIAAAERNFPQPDESIPPWLEIGANVFNQLAGRWNTTHCGGGLLWQIFETNPNGLDYKNSVSNGGFFQIAARMARATGNATYVEWAERIWDWTTEIGLIDAEFFHVFDGAHASKGCRDTNPAAFTYTSGIYLHGAAVMANYTGDAKWADRASKLLDGAGWFFSPDENSTNILYEAACERVGRCSVDMSTHKGQFARFLWQASVVLPSLRERVEQYMRPSAEAAAKACSGGDGGVECGMKWWVGGFDGNVGLGQQMSALETIQGLLIHDAPAPLPAGEIRTVRDRSWAAAPPASRRRSQWQPRGISARK</sequence>
<evidence type="ECO:0000256" key="4">
    <source>
        <dbReference type="ARBA" id="ARBA00012350"/>
    </source>
</evidence>
<keyword evidence="5" id="KW-0732">Signal</keyword>
<dbReference type="Pfam" id="PF03663">
    <property type="entry name" value="Glyco_hydro_76"/>
    <property type="match status" value="1"/>
</dbReference>
<dbReference type="PANTHER" id="PTHR12145:SF38">
    <property type="entry name" value="MANNAN ENDO-1,6-ALPHA-MANNOSIDASE"/>
    <property type="match status" value="1"/>
</dbReference>
<evidence type="ECO:0000256" key="11">
    <source>
        <dbReference type="SAM" id="MobiDB-lite"/>
    </source>
</evidence>
<organism evidence="12 13">
    <name type="scientific">Stachybotrys elegans</name>
    <dbReference type="NCBI Taxonomy" id="80388"/>
    <lineage>
        <taxon>Eukaryota</taxon>
        <taxon>Fungi</taxon>
        <taxon>Dikarya</taxon>
        <taxon>Ascomycota</taxon>
        <taxon>Pezizomycotina</taxon>
        <taxon>Sordariomycetes</taxon>
        <taxon>Hypocreomycetidae</taxon>
        <taxon>Hypocreales</taxon>
        <taxon>Stachybotryaceae</taxon>
        <taxon>Stachybotrys</taxon>
    </lineage>
</organism>
<dbReference type="GO" id="GO:0009272">
    <property type="term" value="P:fungal-type cell wall biogenesis"/>
    <property type="evidence" value="ECO:0007669"/>
    <property type="project" value="TreeGrafter"/>
</dbReference>
<comment type="caution">
    <text evidence="12">The sequence shown here is derived from an EMBL/GenBank/DDBJ whole genome shotgun (WGS) entry which is preliminary data.</text>
</comment>
<accession>A0A8K0T105</accession>
<dbReference type="OrthoDB" id="4187847at2759"/>
<dbReference type="InterPro" id="IPR008928">
    <property type="entry name" value="6-hairpin_glycosidase_sf"/>
</dbReference>
<dbReference type="GO" id="GO:0016052">
    <property type="term" value="P:carbohydrate catabolic process"/>
    <property type="evidence" value="ECO:0007669"/>
    <property type="project" value="InterPro"/>
</dbReference>
<keyword evidence="7" id="KW-0472">Membrane</keyword>
<keyword evidence="6 10" id="KW-0378">Hydrolase</keyword>
<evidence type="ECO:0000313" key="12">
    <source>
        <dbReference type="EMBL" id="KAH7328101.1"/>
    </source>
</evidence>
<evidence type="ECO:0000256" key="2">
    <source>
        <dbReference type="ARBA" id="ARBA00004308"/>
    </source>
</evidence>
<gene>
    <name evidence="12" type="ORF">B0I35DRAFT_472848</name>
</gene>
<protein>
    <recommendedName>
        <fullName evidence="4 10">Mannan endo-1,6-alpha-mannosidase</fullName>
        <ecNumber evidence="4 10">3.2.1.101</ecNumber>
    </recommendedName>
</protein>
<keyword evidence="13" id="KW-1185">Reference proteome</keyword>
<keyword evidence="8" id="KW-0325">Glycoprotein</keyword>
<keyword evidence="9 10" id="KW-0326">Glycosidase</keyword>